<evidence type="ECO:0000256" key="5">
    <source>
        <dbReference type="HAMAP-Rule" id="MF_01206"/>
    </source>
</evidence>
<accession>A0A9X1ZDY2</accession>
<dbReference type="InterPro" id="IPR022867">
    <property type="entry name" value="MsrP"/>
</dbReference>
<evidence type="ECO:0000259" key="6">
    <source>
        <dbReference type="Pfam" id="PF00174"/>
    </source>
</evidence>
<dbReference type="PANTHER" id="PTHR43032:SF3">
    <property type="entry name" value="PROTEIN-METHIONINE-SULFOXIDE REDUCTASE CATALYTIC SUBUNIT MSRP"/>
    <property type="match status" value="1"/>
</dbReference>
<dbReference type="RefSeq" id="WP_188925467.1">
    <property type="nucleotide sequence ID" value="NZ_BMQI01000025.1"/>
</dbReference>
<comment type="catalytic activity">
    <reaction evidence="5">
        <text>L-methionyl-[protein] + a quinone + H2O = L-methionyl-(S)-S-oxide-[protein] + a quinol</text>
        <dbReference type="Rhea" id="RHEA:51292"/>
        <dbReference type="Rhea" id="RHEA-COMP:12313"/>
        <dbReference type="Rhea" id="RHEA-COMP:12315"/>
        <dbReference type="ChEBI" id="CHEBI:15377"/>
        <dbReference type="ChEBI" id="CHEBI:16044"/>
        <dbReference type="ChEBI" id="CHEBI:24646"/>
        <dbReference type="ChEBI" id="CHEBI:44120"/>
        <dbReference type="ChEBI" id="CHEBI:132124"/>
    </reaction>
</comment>
<dbReference type="NCBIfam" id="NF003767">
    <property type="entry name" value="PRK05363.1"/>
    <property type="match status" value="1"/>
</dbReference>
<feature type="binding site" evidence="5">
    <location>
        <position position="157"/>
    </location>
    <ligand>
        <name>Mo-molybdopterin</name>
        <dbReference type="ChEBI" id="CHEBI:71302"/>
    </ligand>
    <ligandPart>
        <name>Mo</name>
        <dbReference type="ChEBI" id="CHEBI:28685"/>
    </ligandPart>
</feature>
<dbReference type="InterPro" id="IPR036374">
    <property type="entry name" value="OxRdtase_Mopterin-bd_sf"/>
</dbReference>
<feature type="binding site" evidence="5">
    <location>
        <begin position="260"/>
        <end position="262"/>
    </location>
    <ligand>
        <name>Mo-molybdopterin</name>
        <dbReference type="ChEBI" id="CHEBI:71302"/>
    </ligand>
</feature>
<dbReference type="SUPFAM" id="SSF56524">
    <property type="entry name" value="Oxidoreductase molybdopterin-binding domain"/>
    <property type="match status" value="1"/>
</dbReference>
<dbReference type="EMBL" id="JAKILJ010000016">
    <property type="protein sequence ID" value="MCL1105343.1"/>
    <property type="molecule type" value="Genomic_DNA"/>
</dbReference>
<dbReference type="GO" id="GO:0043546">
    <property type="term" value="F:molybdopterin cofactor binding"/>
    <property type="evidence" value="ECO:0007669"/>
    <property type="project" value="UniProtKB-UniRule"/>
</dbReference>
<evidence type="ECO:0000256" key="3">
    <source>
        <dbReference type="ARBA" id="ARBA00022729"/>
    </source>
</evidence>
<dbReference type="EC" id="1.8.5.-" evidence="5"/>
<keyword evidence="2 5" id="KW-0479">Metal-binding</keyword>
<comment type="function">
    <text evidence="5">Part of the MsrPQ system that repairs oxidized periplasmic proteins containing methionine sulfoxide residues (Met-O), using respiratory chain electrons. Thus protects these proteins from oxidative-stress damage caused by reactive species of oxygen and chlorine generated by the host defense mechanisms. MsrPQ is essential for the maintenance of envelope integrity under bleach stress, rescuing a wide series of structurally unrelated periplasmic proteins from methionine oxidation. The catalytic subunit MsrP is non-stereospecific, being able to reduce both (R-) and (S-) diastereoisomers of methionine sulfoxide.</text>
</comment>
<comment type="similarity">
    <text evidence="5">Belongs to the MsrP family.</text>
</comment>
<feature type="binding site" evidence="5">
    <location>
        <position position="99"/>
    </location>
    <ligand>
        <name>Mo-molybdopterin</name>
        <dbReference type="ChEBI" id="CHEBI:71302"/>
    </ligand>
</feature>
<evidence type="ECO:0000256" key="2">
    <source>
        <dbReference type="ARBA" id="ARBA00022723"/>
    </source>
</evidence>
<dbReference type="AlphaFoldDB" id="A0A9X1ZDY2"/>
<keyword evidence="8" id="KW-1185">Reference proteome</keyword>
<comment type="caution">
    <text evidence="7">The sequence shown here is derived from an EMBL/GenBank/DDBJ whole genome shotgun (WGS) entry which is preliminary data.</text>
</comment>
<reference evidence="7" key="1">
    <citation type="submission" date="2022-01" db="EMBL/GenBank/DDBJ databases">
        <title>Whole genome-based taxonomy of the Shewanellaceae.</title>
        <authorList>
            <person name="Martin-Rodriguez A.J."/>
        </authorList>
    </citation>
    <scope>NUCLEOTIDE SEQUENCE</scope>
    <source>
        <strain evidence="7">DSM 23803</strain>
    </source>
</reference>
<dbReference type="Pfam" id="PF00174">
    <property type="entry name" value="Oxidored_molyb"/>
    <property type="match status" value="1"/>
</dbReference>
<name>A0A9X1ZDY2_9GAMM</name>
<keyword evidence="4 5" id="KW-0560">Oxidoreductase</keyword>
<feature type="binding site" evidence="5">
    <location>
        <begin position="102"/>
        <end position="103"/>
    </location>
    <ligand>
        <name>Mo-molybdopterin</name>
        <dbReference type="ChEBI" id="CHEBI:71302"/>
    </ligand>
</feature>
<evidence type="ECO:0000313" key="7">
    <source>
        <dbReference type="EMBL" id="MCL1105343.1"/>
    </source>
</evidence>
<dbReference type="PANTHER" id="PTHR43032">
    <property type="entry name" value="PROTEIN-METHIONINE-SULFOXIDE REDUCTASE"/>
    <property type="match status" value="1"/>
</dbReference>
<evidence type="ECO:0000313" key="8">
    <source>
        <dbReference type="Proteomes" id="UP001139408"/>
    </source>
</evidence>
<comment type="catalytic activity">
    <reaction evidence="5">
        <text>L-methionyl-[protein] + a quinone + H2O = L-methionyl-(R)-S-oxide-[protein] + a quinol</text>
        <dbReference type="Rhea" id="RHEA:51296"/>
        <dbReference type="Rhea" id="RHEA-COMP:12313"/>
        <dbReference type="Rhea" id="RHEA-COMP:12314"/>
        <dbReference type="ChEBI" id="CHEBI:15377"/>
        <dbReference type="ChEBI" id="CHEBI:16044"/>
        <dbReference type="ChEBI" id="CHEBI:24646"/>
        <dbReference type="ChEBI" id="CHEBI:45764"/>
        <dbReference type="ChEBI" id="CHEBI:132124"/>
    </reaction>
</comment>
<comment type="cofactor">
    <cofactor evidence="5">
        <name>Mo-molybdopterin</name>
        <dbReference type="ChEBI" id="CHEBI:71302"/>
    </cofactor>
    <text evidence="5">Binds 1 Mo-molybdopterin (Mo-MPT) cofactor per subunit.</text>
</comment>
<dbReference type="Gene3D" id="3.90.420.10">
    <property type="entry name" value="Oxidoreductase, molybdopterin-binding domain"/>
    <property type="match status" value="1"/>
</dbReference>
<feature type="binding site" evidence="5">
    <location>
        <position position="244"/>
    </location>
    <ligand>
        <name>Mo-molybdopterin</name>
        <dbReference type="ChEBI" id="CHEBI:71302"/>
    </ligand>
</feature>
<feature type="domain" description="Oxidoreductase molybdopterin-binding" evidence="6">
    <location>
        <begin position="118"/>
        <end position="278"/>
    </location>
</feature>
<dbReference type="GO" id="GO:0016672">
    <property type="term" value="F:oxidoreductase activity, acting on a sulfur group of donors, quinone or similar compound as acceptor"/>
    <property type="evidence" value="ECO:0007669"/>
    <property type="project" value="UniProtKB-UniRule"/>
</dbReference>
<gene>
    <name evidence="5 7" type="primary">msrP</name>
    <name evidence="7" type="ORF">L2749_08700</name>
</gene>
<proteinExistence type="inferred from homology"/>
<evidence type="ECO:0000256" key="4">
    <source>
        <dbReference type="ARBA" id="ARBA00023002"/>
    </source>
</evidence>
<dbReference type="GO" id="GO:0046872">
    <property type="term" value="F:metal ion binding"/>
    <property type="evidence" value="ECO:0007669"/>
    <property type="project" value="UniProtKB-KW"/>
</dbReference>
<evidence type="ECO:0000256" key="1">
    <source>
        <dbReference type="ARBA" id="ARBA00022505"/>
    </source>
</evidence>
<keyword evidence="1 5" id="KW-0500">Molybdenum</keyword>
<protein>
    <recommendedName>
        <fullName evidence="5">Protein-methionine-sulfoxide reductase catalytic subunit MsrP</fullName>
        <ecNumber evidence="5">1.8.5.-</ecNumber>
    </recommendedName>
</protein>
<dbReference type="GO" id="GO:0030091">
    <property type="term" value="P:protein repair"/>
    <property type="evidence" value="ECO:0007669"/>
    <property type="project" value="UniProtKB-UniRule"/>
</dbReference>
<comment type="subunit">
    <text evidence="5">Heterodimer of a catalytic subunit (MsrP) and a heme-binding subunit (MsrQ).</text>
</comment>
<sequence>MVRKNRFTPGILQRAPWHVADNQVTPESVFNDRRNIIKVLGLGALGASLPGQVQAGIFDLFGEQKAKNAFTTQSLNYSTPRQFVLPDVKTPEDKVTRHNNFYEFGTGKSDPYDNAQAFNVDPWTLVIDGLVDKPITLDLAALTKRFALEERTYRLRCVEAWSMVVPWVGFSLATLLKEAGVKQNATHVAFETLFDPEQMPGQKSRLMGGGIHYPYVEGLTIAEAMNELPFLAVGLYGKTLPPQNGAPIRLVVPWKYGFKSIKSVVRIRVMDKQPPTSWNQLASHEYGFYANVNPEVDHPRWSQASERSIGEGGLFSAKRIPTQMFNGYGDFVADLYKNMDLRKFY</sequence>
<feature type="binding site" evidence="5">
    <location>
        <position position="192"/>
    </location>
    <ligand>
        <name>Mo-molybdopterin</name>
        <dbReference type="ChEBI" id="CHEBI:71302"/>
    </ligand>
</feature>
<feature type="binding site" evidence="5">
    <location>
        <position position="249"/>
    </location>
    <ligand>
        <name>Mo-molybdopterin</name>
        <dbReference type="ChEBI" id="CHEBI:71302"/>
    </ligand>
</feature>
<dbReference type="Proteomes" id="UP001139408">
    <property type="component" value="Unassembled WGS sequence"/>
</dbReference>
<dbReference type="HAMAP" id="MF_01206">
    <property type="entry name" value="MsrP"/>
    <property type="match status" value="1"/>
</dbReference>
<dbReference type="InterPro" id="IPR000572">
    <property type="entry name" value="OxRdtase_Mopterin-bd_dom"/>
</dbReference>
<organism evidence="7 8">
    <name type="scientific">Shewanella algicola</name>
    <dbReference type="NCBI Taxonomy" id="640633"/>
    <lineage>
        <taxon>Bacteria</taxon>
        <taxon>Pseudomonadati</taxon>
        <taxon>Pseudomonadota</taxon>
        <taxon>Gammaproteobacteria</taxon>
        <taxon>Alteromonadales</taxon>
        <taxon>Shewanellaceae</taxon>
        <taxon>Shewanella</taxon>
    </lineage>
</organism>
<keyword evidence="3 5" id="KW-0732">Signal</keyword>